<reference evidence="2 3" key="1">
    <citation type="submission" date="2016-10" db="EMBL/GenBank/DDBJ databases">
        <title>Arsenicibacter rosenii gen. nov., sp. nov., an efficient arsenic-methylating bacterium isolated from an arsenic-contaminated paddy soil.</title>
        <authorList>
            <person name="Huang K."/>
        </authorList>
    </citation>
    <scope>NUCLEOTIDE SEQUENCE [LARGE SCALE GENOMIC DNA]</scope>
    <source>
        <strain evidence="2 3">SM-1</strain>
    </source>
</reference>
<dbReference type="AlphaFoldDB" id="A0A1S2VS55"/>
<dbReference type="RefSeq" id="WP_071501261.1">
    <property type="nucleotide sequence ID" value="NZ_MORL01000001.1"/>
</dbReference>
<dbReference type="EMBL" id="MORL01000001">
    <property type="protein sequence ID" value="OIN60758.1"/>
    <property type="molecule type" value="Genomic_DNA"/>
</dbReference>
<organism evidence="2 3">
    <name type="scientific">Arsenicibacter rosenii</name>
    <dbReference type="NCBI Taxonomy" id="1750698"/>
    <lineage>
        <taxon>Bacteria</taxon>
        <taxon>Pseudomonadati</taxon>
        <taxon>Bacteroidota</taxon>
        <taxon>Cytophagia</taxon>
        <taxon>Cytophagales</taxon>
        <taxon>Spirosomataceae</taxon>
        <taxon>Arsenicibacter</taxon>
    </lineage>
</organism>
<keyword evidence="3" id="KW-1185">Reference proteome</keyword>
<accession>A0A1S2VS55</accession>
<dbReference type="Proteomes" id="UP000181790">
    <property type="component" value="Unassembled WGS sequence"/>
</dbReference>
<evidence type="ECO:0000259" key="1">
    <source>
        <dbReference type="Pfam" id="PF21751"/>
    </source>
</evidence>
<sequence length="384" mass="41787">MISQTTPTTTYKAAQAVARAVEAHFARHFGKAARKVESSELAPVPPPQVIEAMIDVAFWASLRREEGNSPKISLAYLPAEQSKNPLLFEHKLALTPAILTKLAPAVEHPGIHLGLYAEGDELCIWGATSEVPGNCFILEVVEPGLLVIKHRRTEGFGKFVNVAILKGDQIKVVDERTAGLPDCPAILTSMLGFTAPSTWNNSMNVLVQLAVAMRAHGRGGSLLVVPSQQDIWRDSILHIGYPVQPSFSGLSELMRSDAGERKQSWWMGALNLAVDRIAGLTAVDGATIINDQYELIGFGAKTGRSFNSERVSQIIVTEPIVDNVPMVVHPTQTGGTRHLSAAQFVYDQRDSIALVASQDGRFTIFAWSPCEEMVHAHRVDSLLI</sequence>
<name>A0A1S2VS55_9BACT</name>
<dbReference type="Pfam" id="PF21751">
    <property type="entry name" value="DACNV"/>
    <property type="match status" value="1"/>
</dbReference>
<gene>
    <name evidence="2" type="ORF">BLX24_01250</name>
</gene>
<comment type="caution">
    <text evidence="2">The sequence shown here is derived from an EMBL/GenBank/DDBJ whole genome shotgun (WGS) entry which is preliminary data.</text>
</comment>
<dbReference type="OrthoDB" id="782779at2"/>
<dbReference type="InterPro" id="IPR048551">
    <property type="entry name" value="DACNV"/>
</dbReference>
<feature type="domain" description="Probable sensor" evidence="1">
    <location>
        <begin position="40"/>
        <end position="128"/>
    </location>
</feature>
<proteinExistence type="predicted"/>
<evidence type="ECO:0000313" key="3">
    <source>
        <dbReference type="Proteomes" id="UP000181790"/>
    </source>
</evidence>
<evidence type="ECO:0000313" key="2">
    <source>
        <dbReference type="EMBL" id="OIN60758.1"/>
    </source>
</evidence>
<protein>
    <recommendedName>
        <fullName evidence="1">Probable sensor domain-containing protein</fullName>
    </recommendedName>
</protein>